<sequence>MRSAGRVGVRHGDRSDHLGRGDARAGSLGSRSARSARQRCRP</sequence>
<gene>
    <name evidence="2" type="ORF">AZ78_2757</name>
</gene>
<dbReference type="AlphaFoldDB" id="A0A108U9V6"/>
<feature type="compositionally biased region" description="Basic and acidic residues" evidence="1">
    <location>
        <begin position="10"/>
        <end position="23"/>
    </location>
</feature>
<organism evidence="2 3">
    <name type="scientific">Lysobacter capsici AZ78</name>
    <dbReference type="NCBI Taxonomy" id="1444315"/>
    <lineage>
        <taxon>Bacteria</taxon>
        <taxon>Pseudomonadati</taxon>
        <taxon>Pseudomonadota</taxon>
        <taxon>Gammaproteobacteria</taxon>
        <taxon>Lysobacterales</taxon>
        <taxon>Lysobacteraceae</taxon>
        <taxon>Lysobacter</taxon>
    </lineage>
</organism>
<name>A0A108U9V6_9GAMM</name>
<keyword evidence="3" id="KW-1185">Reference proteome</keyword>
<reference evidence="2 3" key="1">
    <citation type="journal article" date="2014" name="Genome Announc.">
        <title>Draft Genome Sequence of Lysobacter capsici AZ78, a Bacterium Antagonistic to Plant-Pathogenic Oomycetes.</title>
        <authorList>
            <person name="Puopolo G."/>
            <person name="Sonego P."/>
            <person name="Engelen K."/>
            <person name="Pertot I."/>
        </authorList>
    </citation>
    <scope>NUCLEOTIDE SEQUENCE [LARGE SCALE GENOMIC DNA]</scope>
    <source>
        <strain evidence="2 3">AZ78</strain>
    </source>
</reference>
<evidence type="ECO:0000256" key="1">
    <source>
        <dbReference type="SAM" id="MobiDB-lite"/>
    </source>
</evidence>
<feature type="region of interest" description="Disordered" evidence="1">
    <location>
        <begin position="1"/>
        <end position="42"/>
    </location>
</feature>
<protein>
    <submittedName>
        <fullName evidence="2">Uncharacterized protein</fullName>
    </submittedName>
</protein>
<dbReference type="EMBL" id="JAJA02000001">
    <property type="protein sequence ID" value="KWS05206.1"/>
    <property type="molecule type" value="Genomic_DNA"/>
</dbReference>
<evidence type="ECO:0000313" key="3">
    <source>
        <dbReference type="Proteomes" id="UP000023435"/>
    </source>
</evidence>
<accession>A0A108U9V6</accession>
<feature type="compositionally biased region" description="Low complexity" evidence="1">
    <location>
        <begin position="24"/>
        <end position="33"/>
    </location>
</feature>
<dbReference type="Proteomes" id="UP000023435">
    <property type="component" value="Unassembled WGS sequence"/>
</dbReference>
<comment type="caution">
    <text evidence="2">The sequence shown here is derived from an EMBL/GenBank/DDBJ whole genome shotgun (WGS) entry which is preliminary data.</text>
</comment>
<evidence type="ECO:0000313" key="2">
    <source>
        <dbReference type="EMBL" id="KWS05206.1"/>
    </source>
</evidence>
<proteinExistence type="predicted"/>